<comment type="caution">
    <text evidence="5">The sequence shown here is derived from an EMBL/GenBank/DDBJ whole genome shotgun (WGS) entry which is preliminary data.</text>
</comment>
<keyword evidence="3" id="KW-1133">Transmembrane helix</keyword>
<dbReference type="AlphaFoldDB" id="A0AAV4EB85"/>
<name>A0AAV4EB85_9GAST</name>
<dbReference type="EMBL" id="BMAT01010642">
    <property type="protein sequence ID" value="GFR57873.1"/>
    <property type="molecule type" value="Genomic_DNA"/>
</dbReference>
<dbReference type="SUPFAM" id="SSF103473">
    <property type="entry name" value="MFS general substrate transporter"/>
    <property type="match status" value="1"/>
</dbReference>
<keyword evidence="6" id="KW-1185">Reference proteome</keyword>
<organism evidence="5 6">
    <name type="scientific">Elysia marginata</name>
    <dbReference type="NCBI Taxonomy" id="1093978"/>
    <lineage>
        <taxon>Eukaryota</taxon>
        <taxon>Metazoa</taxon>
        <taxon>Spiralia</taxon>
        <taxon>Lophotrochozoa</taxon>
        <taxon>Mollusca</taxon>
        <taxon>Gastropoda</taxon>
        <taxon>Heterobranchia</taxon>
        <taxon>Euthyneura</taxon>
        <taxon>Panpulmonata</taxon>
        <taxon>Sacoglossa</taxon>
        <taxon>Placobranchoidea</taxon>
        <taxon>Plakobranchidae</taxon>
        <taxon>Elysia</taxon>
    </lineage>
</organism>
<evidence type="ECO:0000256" key="3">
    <source>
        <dbReference type="SAM" id="Phobius"/>
    </source>
</evidence>
<feature type="transmembrane region" description="Helical" evidence="3">
    <location>
        <begin position="86"/>
        <end position="103"/>
    </location>
</feature>
<feature type="transmembrane region" description="Helical" evidence="3">
    <location>
        <begin position="285"/>
        <end position="304"/>
    </location>
</feature>
<dbReference type="GO" id="GO:0016020">
    <property type="term" value="C:membrane"/>
    <property type="evidence" value="ECO:0007669"/>
    <property type="project" value="UniProtKB-SubCell"/>
</dbReference>
<dbReference type="PANTHER" id="PTHR11360:SF284">
    <property type="entry name" value="EG:103B4.3 PROTEIN-RELATED"/>
    <property type="match status" value="1"/>
</dbReference>
<feature type="compositionally biased region" description="Polar residues" evidence="2">
    <location>
        <begin position="189"/>
        <end position="199"/>
    </location>
</feature>
<feature type="transmembrane region" description="Helical" evidence="3">
    <location>
        <begin position="141"/>
        <end position="159"/>
    </location>
</feature>
<feature type="transmembrane region" description="Helical" evidence="3">
    <location>
        <begin position="110"/>
        <end position="129"/>
    </location>
</feature>
<feature type="transmembrane region" description="Helical" evidence="3">
    <location>
        <begin position="447"/>
        <end position="472"/>
    </location>
</feature>
<accession>A0AAV4EB85</accession>
<dbReference type="Pfam" id="PF07690">
    <property type="entry name" value="MFS_1"/>
    <property type="match status" value="1"/>
</dbReference>
<comment type="subcellular location">
    <subcellularLocation>
        <location evidence="1">Membrane</location>
        <topology evidence="1">Multi-pass membrane protein</topology>
    </subcellularLocation>
</comment>
<evidence type="ECO:0000313" key="6">
    <source>
        <dbReference type="Proteomes" id="UP000762676"/>
    </source>
</evidence>
<dbReference type="PROSITE" id="PS50850">
    <property type="entry name" value="MFS"/>
    <property type="match status" value="1"/>
</dbReference>
<feature type="compositionally biased region" description="Polar residues" evidence="2">
    <location>
        <begin position="484"/>
        <end position="501"/>
    </location>
</feature>
<dbReference type="InterPro" id="IPR011701">
    <property type="entry name" value="MFS"/>
</dbReference>
<evidence type="ECO:0000259" key="4">
    <source>
        <dbReference type="PROSITE" id="PS50850"/>
    </source>
</evidence>
<dbReference type="Proteomes" id="UP000762676">
    <property type="component" value="Unassembled WGS sequence"/>
</dbReference>
<feature type="domain" description="Major facilitator superfamily (MFS) profile" evidence="4">
    <location>
        <begin position="1"/>
        <end position="476"/>
    </location>
</feature>
<feature type="transmembrane region" description="Helical" evidence="3">
    <location>
        <begin position="379"/>
        <end position="397"/>
    </location>
</feature>
<feature type="transmembrane region" description="Helical" evidence="3">
    <location>
        <begin position="55"/>
        <end position="80"/>
    </location>
</feature>
<feature type="transmembrane region" description="Helical" evidence="3">
    <location>
        <begin position="357"/>
        <end position="373"/>
    </location>
</feature>
<keyword evidence="3" id="KW-0812">Transmembrane</keyword>
<dbReference type="GO" id="GO:0008028">
    <property type="term" value="F:monocarboxylic acid transmembrane transporter activity"/>
    <property type="evidence" value="ECO:0007669"/>
    <property type="project" value="TreeGrafter"/>
</dbReference>
<gene>
    <name evidence="5" type="ORF">ElyMa_005348500</name>
</gene>
<reference evidence="5 6" key="1">
    <citation type="journal article" date="2021" name="Elife">
        <title>Chloroplast acquisition without the gene transfer in kleptoplastic sea slugs, Plakobranchus ocellatus.</title>
        <authorList>
            <person name="Maeda T."/>
            <person name="Takahashi S."/>
            <person name="Yoshida T."/>
            <person name="Shimamura S."/>
            <person name="Takaki Y."/>
            <person name="Nagai Y."/>
            <person name="Toyoda A."/>
            <person name="Suzuki Y."/>
            <person name="Arimoto A."/>
            <person name="Ishii H."/>
            <person name="Satoh N."/>
            <person name="Nishiyama T."/>
            <person name="Hasebe M."/>
            <person name="Maruyama T."/>
            <person name="Minagawa J."/>
            <person name="Obokata J."/>
            <person name="Shigenobu S."/>
        </authorList>
    </citation>
    <scope>NUCLEOTIDE SEQUENCE [LARGE SCALE GENOMIC DNA]</scope>
</reference>
<feature type="region of interest" description="Disordered" evidence="2">
    <location>
        <begin position="189"/>
        <end position="226"/>
    </location>
</feature>
<proteinExistence type="predicted"/>
<dbReference type="Gene3D" id="1.20.1250.20">
    <property type="entry name" value="MFS general substrate transporter like domains"/>
    <property type="match status" value="2"/>
</dbReference>
<dbReference type="PANTHER" id="PTHR11360">
    <property type="entry name" value="MONOCARBOXYLATE TRANSPORTER"/>
    <property type="match status" value="1"/>
</dbReference>
<sequence length="563" mass="61969">MRSDGVFYLQFQERFNQSKQLTAWPSSISFTLQCFIAPVATAFCNRYSVRTSVHLGTFLLVTGMVITAFAPNIYLLFLSYSVLQGIGRGLILAPGIFIVNMYFNKWMGVALGLASAGTGVGTLAFPPLFEWLFDTFHYKDAFLIIGGIATFGWIIGMLLRPLSMHKEVIQERLLRDELSRKGKSFSSWYGSIGSPQGDQSPIGGYGKTSEQDNKNPTDLTLISPESEMLGNKPNPKEVYQVIAEIDMLRQQRRKENCFRACLGTIFPVEGEKRGKRRRRLFDWSLFKDFPFLVMCVSMAFFNIAQKTVFTFLPAYCEQQGVPEYGVVVSVAGAGDTLGRIAAGLLMDRPFVRPFRGAAYSLVLFIAGGAALVIPFSKSLLLLCVASSIYGSMVGASVSQKSTVLAALLGKETVNSAFGILYAFQGLGTLTGPPLSGALRDKFGDYKFAFYLSGGSMFNAGLLVAISVLLFALRRLRYEKRGSHQFDTQPTSSSEKSPVIFNNNPLHTSSNEALSGALDESAPLIKQDEIAGLEDSRVQTSPFAERRYVHEQSIDSLIKAQRIA</sequence>
<evidence type="ECO:0000313" key="5">
    <source>
        <dbReference type="EMBL" id="GFR57873.1"/>
    </source>
</evidence>
<protein>
    <submittedName>
        <fullName evidence="5">Monocarboxylate transporter 14</fullName>
    </submittedName>
</protein>
<dbReference type="InterPro" id="IPR050327">
    <property type="entry name" value="Proton-linked_MCT"/>
</dbReference>
<dbReference type="InterPro" id="IPR036259">
    <property type="entry name" value="MFS_trans_sf"/>
</dbReference>
<keyword evidence="3" id="KW-0472">Membrane</keyword>
<feature type="region of interest" description="Disordered" evidence="2">
    <location>
        <begin position="482"/>
        <end position="501"/>
    </location>
</feature>
<feature type="transmembrane region" description="Helical" evidence="3">
    <location>
        <begin position="23"/>
        <end position="43"/>
    </location>
</feature>
<evidence type="ECO:0000256" key="2">
    <source>
        <dbReference type="SAM" id="MobiDB-lite"/>
    </source>
</evidence>
<evidence type="ECO:0000256" key="1">
    <source>
        <dbReference type="ARBA" id="ARBA00004141"/>
    </source>
</evidence>
<dbReference type="CDD" id="cd17352">
    <property type="entry name" value="MFS_MCT_SLC16"/>
    <property type="match status" value="1"/>
</dbReference>
<dbReference type="InterPro" id="IPR020846">
    <property type="entry name" value="MFS_dom"/>
</dbReference>